<name>A0AAW2FL91_9HYME</name>
<evidence type="ECO:0000313" key="2">
    <source>
        <dbReference type="Proteomes" id="UP001430953"/>
    </source>
</evidence>
<gene>
    <name evidence="1" type="ORF">PUN28_011767</name>
</gene>
<dbReference type="Proteomes" id="UP001430953">
    <property type="component" value="Unassembled WGS sequence"/>
</dbReference>
<evidence type="ECO:0000313" key="1">
    <source>
        <dbReference type="EMBL" id="KAL0114687.1"/>
    </source>
</evidence>
<organism evidence="1 2">
    <name type="scientific">Cardiocondyla obscurior</name>
    <dbReference type="NCBI Taxonomy" id="286306"/>
    <lineage>
        <taxon>Eukaryota</taxon>
        <taxon>Metazoa</taxon>
        <taxon>Ecdysozoa</taxon>
        <taxon>Arthropoda</taxon>
        <taxon>Hexapoda</taxon>
        <taxon>Insecta</taxon>
        <taxon>Pterygota</taxon>
        <taxon>Neoptera</taxon>
        <taxon>Endopterygota</taxon>
        <taxon>Hymenoptera</taxon>
        <taxon>Apocrita</taxon>
        <taxon>Aculeata</taxon>
        <taxon>Formicoidea</taxon>
        <taxon>Formicidae</taxon>
        <taxon>Myrmicinae</taxon>
        <taxon>Cardiocondyla</taxon>
    </lineage>
</organism>
<accession>A0AAW2FL91</accession>
<sequence length="109" mass="12740">MSVSLENGLEYSVAVERRWNGERQDAVPNEEVDPGKRICVSPELTSRIDHLRQRILIMDRFLFVARPRRSVYLDTERLYYVNEVTWEIGTQCQFGSSGVSLKRDRRPPV</sequence>
<reference evidence="1 2" key="1">
    <citation type="submission" date="2023-03" db="EMBL/GenBank/DDBJ databases">
        <title>High recombination rates correlate with genetic variation in Cardiocondyla obscurior ants.</title>
        <authorList>
            <person name="Errbii M."/>
        </authorList>
    </citation>
    <scope>NUCLEOTIDE SEQUENCE [LARGE SCALE GENOMIC DNA]</scope>
    <source>
        <strain evidence="1">Alpha-2009</strain>
        <tissue evidence="1">Whole body</tissue>
    </source>
</reference>
<keyword evidence="2" id="KW-1185">Reference proteome</keyword>
<proteinExistence type="predicted"/>
<protein>
    <submittedName>
        <fullName evidence="1">Uncharacterized protein</fullName>
    </submittedName>
</protein>
<dbReference type="EMBL" id="JADYXP020000011">
    <property type="protein sequence ID" value="KAL0114687.1"/>
    <property type="molecule type" value="Genomic_DNA"/>
</dbReference>
<comment type="caution">
    <text evidence="1">The sequence shown here is derived from an EMBL/GenBank/DDBJ whole genome shotgun (WGS) entry which is preliminary data.</text>
</comment>
<dbReference type="AlphaFoldDB" id="A0AAW2FL91"/>